<keyword evidence="5 13" id="KW-0863">Zinc-finger</keyword>
<evidence type="ECO:0000256" key="2">
    <source>
        <dbReference type="ARBA" id="ARBA00022517"/>
    </source>
</evidence>
<dbReference type="Gene3D" id="3.30.160.60">
    <property type="entry name" value="Classic Zinc Finger"/>
    <property type="match status" value="5"/>
</dbReference>
<evidence type="ECO:0000256" key="8">
    <source>
        <dbReference type="ARBA" id="ARBA00023015"/>
    </source>
</evidence>
<feature type="domain" description="C2H2-type" evidence="14">
    <location>
        <begin position="216"/>
        <end position="246"/>
    </location>
</feature>
<evidence type="ECO:0000256" key="5">
    <source>
        <dbReference type="ARBA" id="ARBA00022771"/>
    </source>
</evidence>
<protein>
    <recommendedName>
        <fullName evidence="12">Transcription factor IIIA</fullName>
    </recommendedName>
</protein>
<keyword evidence="7" id="KW-0694">RNA-binding</keyword>
<evidence type="ECO:0000256" key="7">
    <source>
        <dbReference type="ARBA" id="ARBA00022884"/>
    </source>
</evidence>
<evidence type="ECO:0000313" key="16">
    <source>
        <dbReference type="Proteomes" id="UP000261600"/>
    </source>
</evidence>
<evidence type="ECO:0000256" key="11">
    <source>
        <dbReference type="ARBA" id="ARBA00023242"/>
    </source>
</evidence>
<evidence type="ECO:0000256" key="12">
    <source>
        <dbReference type="ARBA" id="ARBA00040434"/>
    </source>
</evidence>
<evidence type="ECO:0000256" key="10">
    <source>
        <dbReference type="ARBA" id="ARBA00023163"/>
    </source>
</evidence>
<dbReference type="SUPFAM" id="SSF57667">
    <property type="entry name" value="beta-beta-alpha zinc fingers"/>
    <property type="match status" value="4"/>
</dbReference>
<dbReference type="Pfam" id="PF22110">
    <property type="entry name" value="TFIIIA_zf-C2H2"/>
    <property type="match status" value="1"/>
</dbReference>
<comment type="subcellular location">
    <subcellularLocation>
        <location evidence="1">Nucleus</location>
    </subcellularLocation>
</comment>
<keyword evidence="2" id="KW-0690">Ribosome biogenesis</keyword>
<dbReference type="PANTHER" id="PTHR46179:SF1">
    <property type="entry name" value="TRANSCRIPTION FACTOR IIIA"/>
    <property type="match status" value="1"/>
</dbReference>
<feature type="domain" description="C2H2-type" evidence="14">
    <location>
        <begin position="247"/>
        <end position="276"/>
    </location>
</feature>
<feature type="domain" description="C2H2-type" evidence="14">
    <location>
        <begin position="186"/>
        <end position="214"/>
    </location>
</feature>
<dbReference type="PROSITE" id="PS00028">
    <property type="entry name" value="ZINC_FINGER_C2H2_1"/>
    <property type="match status" value="5"/>
</dbReference>
<feature type="domain" description="C2H2-type" evidence="14">
    <location>
        <begin position="101"/>
        <end position="130"/>
    </location>
</feature>
<reference evidence="15" key="1">
    <citation type="submission" date="2025-08" db="UniProtKB">
        <authorList>
            <consortium name="Ensembl"/>
        </authorList>
    </citation>
    <scope>IDENTIFICATION</scope>
</reference>
<name>A0A3Q3KNR5_MONAL</name>
<evidence type="ECO:0000256" key="3">
    <source>
        <dbReference type="ARBA" id="ARBA00022723"/>
    </source>
</evidence>
<dbReference type="GO" id="GO:0003677">
    <property type="term" value="F:DNA binding"/>
    <property type="evidence" value="ECO:0007669"/>
    <property type="project" value="UniProtKB-KW"/>
</dbReference>
<keyword evidence="4" id="KW-0677">Repeat</keyword>
<keyword evidence="11" id="KW-0539">Nucleus</keyword>
<keyword evidence="6" id="KW-0862">Zinc</keyword>
<dbReference type="GO" id="GO:0005634">
    <property type="term" value="C:nucleus"/>
    <property type="evidence" value="ECO:0007669"/>
    <property type="project" value="UniProtKB-SubCell"/>
</dbReference>
<dbReference type="GO" id="GO:0008270">
    <property type="term" value="F:zinc ion binding"/>
    <property type="evidence" value="ECO:0007669"/>
    <property type="project" value="UniProtKB-KW"/>
</dbReference>
<evidence type="ECO:0000256" key="4">
    <source>
        <dbReference type="ARBA" id="ARBA00022737"/>
    </source>
</evidence>
<dbReference type="PANTHER" id="PTHR46179">
    <property type="entry name" value="ZINC FINGER PROTEIN"/>
    <property type="match status" value="1"/>
</dbReference>
<evidence type="ECO:0000256" key="1">
    <source>
        <dbReference type="ARBA" id="ARBA00004123"/>
    </source>
</evidence>
<dbReference type="SMART" id="SM00355">
    <property type="entry name" value="ZnF_C2H2"/>
    <property type="match status" value="7"/>
</dbReference>
<sequence length="313" mass="35879">MGTAVQRNSPSVITGETDCEGSDGLCNSLKFTLNFIFNFFRGLCSPLRGKASVVALEARQRSEVSELNISELSTRCHYHSCSEAFAPASSMKNHTARVHHHQCDHPDCGKCFNKKYQLKAHKLEHQELLPFRCSISGCNKEFPSRGKLKHHEKVHEGYSCQVQECPFHAVTWTEYLKHVKSHKGKLACTKCTRQFSNDWFLHQHMQFVHSGEKRLLSCPREGCDKKFTRRFHLESHIQKDHEGKTPFVCSYTGCGKSFAMMESLWRHRVVHDPEKKKMKKPHPNMLGLKTIGDQMESELATKLCETTLEDNKS</sequence>
<dbReference type="GO" id="GO:0003723">
    <property type="term" value="F:RNA binding"/>
    <property type="evidence" value="ECO:0007669"/>
    <property type="project" value="UniProtKB-KW"/>
</dbReference>
<dbReference type="GO" id="GO:0042254">
    <property type="term" value="P:ribosome biogenesis"/>
    <property type="evidence" value="ECO:0007669"/>
    <property type="project" value="UniProtKB-KW"/>
</dbReference>
<keyword evidence="8" id="KW-0805">Transcription regulation</keyword>
<evidence type="ECO:0000313" key="15">
    <source>
        <dbReference type="Ensembl" id="ENSMALP00000031706.1"/>
    </source>
</evidence>
<dbReference type="InterPro" id="IPR036236">
    <property type="entry name" value="Znf_C2H2_sf"/>
</dbReference>
<feature type="domain" description="C2H2-type" evidence="14">
    <location>
        <begin position="131"/>
        <end position="157"/>
    </location>
</feature>
<evidence type="ECO:0000256" key="9">
    <source>
        <dbReference type="ARBA" id="ARBA00023125"/>
    </source>
</evidence>
<proteinExistence type="predicted"/>
<accession>A0A3Q3KNR5</accession>
<dbReference type="Ensembl" id="ENSMALT00000032258.1">
    <property type="protein sequence ID" value="ENSMALP00000031706.1"/>
    <property type="gene ID" value="ENSMALG00000021884.1"/>
</dbReference>
<dbReference type="Pfam" id="PF00096">
    <property type="entry name" value="zf-C2H2"/>
    <property type="match status" value="3"/>
</dbReference>
<dbReference type="InterPro" id="IPR051061">
    <property type="entry name" value="Zinc_finger_trans_reg"/>
</dbReference>
<dbReference type="STRING" id="43700.ENSMALP00000031706"/>
<keyword evidence="16" id="KW-1185">Reference proteome</keyword>
<dbReference type="Proteomes" id="UP000261600">
    <property type="component" value="Unplaced"/>
</dbReference>
<dbReference type="PROSITE" id="PS50157">
    <property type="entry name" value="ZINC_FINGER_C2H2_2"/>
    <property type="match status" value="5"/>
</dbReference>
<evidence type="ECO:0000256" key="6">
    <source>
        <dbReference type="ARBA" id="ARBA00022833"/>
    </source>
</evidence>
<keyword evidence="3" id="KW-0479">Metal-binding</keyword>
<organism evidence="15 16">
    <name type="scientific">Monopterus albus</name>
    <name type="common">Swamp eel</name>
    <dbReference type="NCBI Taxonomy" id="43700"/>
    <lineage>
        <taxon>Eukaryota</taxon>
        <taxon>Metazoa</taxon>
        <taxon>Chordata</taxon>
        <taxon>Craniata</taxon>
        <taxon>Vertebrata</taxon>
        <taxon>Euteleostomi</taxon>
        <taxon>Actinopterygii</taxon>
        <taxon>Neopterygii</taxon>
        <taxon>Teleostei</taxon>
        <taxon>Neoteleostei</taxon>
        <taxon>Acanthomorphata</taxon>
        <taxon>Anabantaria</taxon>
        <taxon>Synbranchiformes</taxon>
        <taxon>Synbranchidae</taxon>
        <taxon>Monopterus</taxon>
    </lineage>
</organism>
<keyword evidence="10" id="KW-0804">Transcription</keyword>
<evidence type="ECO:0000259" key="14">
    <source>
        <dbReference type="PROSITE" id="PS50157"/>
    </source>
</evidence>
<reference evidence="15" key="2">
    <citation type="submission" date="2025-09" db="UniProtKB">
        <authorList>
            <consortium name="Ensembl"/>
        </authorList>
    </citation>
    <scope>IDENTIFICATION</scope>
</reference>
<dbReference type="FunFam" id="3.30.160.60:FF:001102">
    <property type="entry name" value="Transcription factor IIIA"/>
    <property type="match status" value="1"/>
</dbReference>
<dbReference type="InterPro" id="IPR013087">
    <property type="entry name" value="Znf_C2H2_type"/>
</dbReference>
<dbReference type="InterPro" id="IPR054599">
    <property type="entry name" value="TFIIIA_Zfn-C2H2"/>
</dbReference>
<keyword evidence="9" id="KW-0238">DNA-binding</keyword>
<evidence type="ECO:0000256" key="13">
    <source>
        <dbReference type="PROSITE-ProRule" id="PRU00042"/>
    </source>
</evidence>
<dbReference type="AlphaFoldDB" id="A0A3Q3KNR5"/>